<feature type="domain" description="HTH arsR-type" evidence="2">
    <location>
        <begin position="35"/>
        <end position="112"/>
    </location>
</feature>
<dbReference type="GO" id="GO:0003700">
    <property type="term" value="F:DNA-binding transcription factor activity"/>
    <property type="evidence" value="ECO:0007669"/>
    <property type="project" value="InterPro"/>
</dbReference>
<dbReference type="OrthoDB" id="123711at2157"/>
<dbReference type="STRING" id="679901.Mzhil_1739"/>
<keyword evidence="4" id="KW-1185">Reference proteome</keyword>
<feature type="coiled-coil region" evidence="1">
    <location>
        <begin position="7"/>
        <end position="34"/>
    </location>
</feature>
<protein>
    <recommendedName>
        <fullName evidence="2">HTH arsR-type domain-containing protein</fullName>
    </recommendedName>
</protein>
<evidence type="ECO:0000313" key="3">
    <source>
        <dbReference type="EMBL" id="AEH61574.1"/>
    </source>
</evidence>
<dbReference type="PROSITE" id="PS50987">
    <property type="entry name" value="HTH_ARSR_2"/>
    <property type="match status" value="1"/>
</dbReference>
<dbReference type="Proteomes" id="UP000006622">
    <property type="component" value="Chromosome"/>
</dbReference>
<evidence type="ECO:0000313" key="4">
    <source>
        <dbReference type="Proteomes" id="UP000006622"/>
    </source>
</evidence>
<dbReference type="InterPro" id="IPR036390">
    <property type="entry name" value="WH_DNA-bd_sf"/>
</dbReference>
<keyword evidence="1" id="KW-0175">Coiled coil</keyword>
<dbReference type="RefSeq" id="WP_013899010.1">
    <property type="nucleotide sequence ID" value="NC_015676.1"/>
</dbReference>
<evidence type="ECO:0000259" key="2">
    <source>
        <dbReference type="PROSITE" id="PS50987"/>
    </source>
</evidence>
<gene>
    <name evidence="3" type="ordered locus">Mzhil_1739</name>
</gene>
<evidence type="ECO:0000256" key="1">
    <source>
        <dbReference type="SAM" id="Coils"/>
    </source>
</evidence>
<accession>F7XQB2</accession>
<dbReference type="GeneID" id="10823380"/>
<name>F7XQB2_METZD</name>
<dbReference type="InterPro" id="IPR001845">
    <property type="entry name" value="HTH_ArsR_DNA-bd_dom"/>
</dbReference>
<dbReference type="KEGG" id="mzh:Mzhil_1739"/>
<proteinExistence type="predicted"/>
<dbReference type="HOGENOM" id="CLU_165235_0_0_2"/>
<organism evidence="3 4">
    <name type="scientific">Methanosalsum zhilinae (strain DSM 4017 / NBRC 107636 / OCM 62 / WeN5)</name>
    <name type="common">Methanohalophilus zhilinae</name>
    <dbReference type="NCBI Taxonomy" id="679901"/>
    <lineage>
        <taxon>Archaea</taxon>
        <taxon>Methanobacteriati</taxon>
        <taxon>Methanobacteriota</taxon>
        <taxon>Stenosarchaea group</taxon>
        <taxon>Methanomicrobia</taxon>
        <taxon>Methanosarcinales</taxon>
        <taxon>Methanosarcinaceae</taxon>
        <taxon>Methanosalsum</taxon>
    </lineage>
</organism>
<reference evidence="3" key="1">
    <citation type="submission" date="2010-07" db="EMBL/GenBank/DDBJ databases">
        <title>The complete genome of Methanosalsum zhilinae DSM 4017.</title>
        <authorList>
            <consortium name="US DOE Joint Genome Institute (JGI-PGF)"/>
            <person name="Lucas S."/>
            <person name="Copeland A."/>
            <person name="Lapidus A."/>
            <person name="Glavina del Rio T."/>
            <person name="Dalin E."/>
            <person name="Tice H."/>
            <person name="Bruce D."/>
            <person name="Goodwin L."/>
            <person name="Pitluck S."/>
            <person name="Kyrpides N."/>
            <person name="Mavromatis K."/>
            <person name="Ovchinnikova G."/>
            <person name="Daligault H."/>
            <person name="Detter J.C."/>
            <person name="Han C."/>
            <person name="Tapia R."/>
            <person name="Larimer F."/>
            <person name="Land M."/>
            <person name="Hauser L."/>
            <person name="Markowitz V."/>
            <person name="Cheng J.-F."/>
            <person name="Hugenholtz P."/>
            <person name="Woyke T."/>
            <person name="Wu D."/>
            <person name="Spring S."/>
            <person name="Schueler E."/>
            <person name="Brambilla E."/>
            <person name="Klenk H.-P."/>
            <person name="Eisen J.A."/>
        </authorList>
    </citation>
    <scope>NUCLEOTIDE SEQUENCE</scope>
    <source>
        <strain evidence="3">DSM 4017</strain>
    </source>
</reference>
<dbReference type="SUPFAM" id="SSF46785">
    <property type="entry name" value="Winged helix' DNA-binding domain"/>
    <property type="match status" value="1"/>
</dbReference>
<sequence length="112" mass="12802">MCESETIEMILKNLTEMNEKLDKLIQLKTDINEKSNSEKVSLDVMTLISLPDHLRTTAATLFELGTATADSVAEVTQKERAVESNYLNQLVRMGHVRKQRTGRKVYFSIREN</sequence>
<dbReference type="EMBL" id="CP002101">
    <property type="protein sequence ID" value="AEH61574.1"/>
    <property type="molecule type" value="Genomic_DNA"/>
</dbReference>
<dbReference type="AlphaFoldDB" id="F7XQB2"/>